<dbReference type="GO" id="GO:0016020">
    <property type="term" value="C:membrane"/>
    <property type="evidence" value="ECO:0007669"/>
    <property type="project" value="UniProtKB-SubCell"/>
</dbReference>
<dbReference type="AlphaFoldDB" id="A0A949K061"/>
<reference evidence="9" key="1">
    <citation type="submission" date="2021-06" db="EMBL/GenBank/DDBJ databases">
        <title>Description of novel taxa of the family Lachnospiraceae.</title>
        <authorList>
            <person name="Chaplin A.V."/>
            <person name="Sokolova S.R."/>
            <person name="Pikina A.P."/>
            <person name="Korzhanova M."/>
            <person name="Belova V."/>
            <person name="Korostin D."/>
            <person name="Efimov B.A."/>
        </authorList>
    </citation>
    <scope>NUCLEOTIDE SEQUENCE</scope>
    <source>
        <strain evidence="9">ASD5720</strain>
    </source>
</reference>
<comment type="subcellular location">
    <subcellularLocation>
        <location evidence="1">Membrane</location>
        <topology evidence="1">Multi-pass membrane protein</topology>
    </subcellularLocation>
</comment>
<dbReference type="RefSeq" id="WP_158348699.1">
    <property type="nucleotide sequence ID" value="NZ_JAHQCW010000025.1"/>
</dbReference>
<dbReference type="Gene3D" id="1.20.1740.10">
    <property type="entry name" value="Amino acid/polyamine transporter I"/>
    <property type="match status" value="1"/>
</dbReference>
<comment type="similarity">
    <text evidence="2">Belongs to the amino acid-polyamine-organocation (APC) superfamily. Spore germination protein (SGP) (TC 2.A.3.9) family.</text>
</comment>
<dbReference type="GO" id="GO:0009847">
    <property type="term" value="P:spore germination"/>
    <property type="evidence" value="ECO:0007669"/>
    <property type="project" value="InterPro"/>
</dbReference>
<evidence type="ECO:0000256" key="8">
    <source>
        <dbReference type="SAM" id="Phobius"/>
    </source>
</evidence>
<feature type="transmembrane region" description="Helical" evidence="8">
    <location>
        <begin position="305"/>
        <end position="322"/>
    </location>
</feature>
<dbReference type="Proteomes" id="UP000712157">
    <property type="component" value="Unassembled WGS sequence"/>
</dbReference>
<dbReference type="PANTHER" id="PTHR34975:SF2">
    <property type="entry name" value="SPORE GERMINATION PROTEIN A2"/>
    <property type="match status" value="1"/>
</dbReference>
<name>A0A949K061_9FIRM</name>
<feature type="transmembrane region" description="Helical" evidence="8">
    <location>
        <begin position="218"/>
        <end position="241"/>
    </location>
</feature>
<evidence type="ECO:0000256" key="2">
    <source>
        <dbReference type="ARBA" id="ARBA00007998"/>
    </source>
</evidence>
<evidence type="ECO:0000256" key="6">
    <source>
        <dbReference type="ARBA" id="ARBA00022989"/>
    </source>
</evidence>
<dbReference type="InterPro" id="IPR004761">
    <property type="entry name" value="Spore_GerAB"/>
</dbReference>
<keyword evidence="4" id="KW-0309">Germination</keyword>
<dbReference type="Pfam" id="PF03845">
    <property type="entry name" value="Spore_permease"/>
    <property type="match status" value="1"/>
</dbReference>
<evidence type="ECO:0000256" key="4">
    <source>
        <dbReference type="ARBA" id="ARBA00022544"/>
    </source>
</evidence>
<protein>
    <submittedName>
        <fullName evidence="9">Spore germination protein</fullName>
    </submittedName>
</protein>
<feature type="transmembrane region" description="Helical" evidence="8">
    <location>
        <begin position="42"/>
        <end position="60"/>
    </location>
</feature>
<comment type="caution">
    <text evidence="9">The sequence shown here is derived from an EMBL/GenBank/DDBJ whole genome shotgun (WGS) entry which is preliminary data.</text>
</comment>
<dbReference type="EMBL" id="JAHQCW010000025">
    <property type="protein sequence ID" value="MBU9737774.1"/>
    <property type="molecule type" value="Genomic_DNA"/>
</dbReference>
<evidence type="ECO:0000313" key="10">
    <source>
        <dbReference type="Proteomes" id="UP000712157"/>
    </source>
</evidence>
<dbReference type="PANTHER" id="PTHR34975">
    <property type="entry name" value="SPORE GERMINATION PROTEIN A2"/>
    <property type="match status" value="1"/>
</dbReference>
<proteinExistence type="inferred from homology"/>
<feature type="transmembrane region" description="Helical" evidence="8">
    <location>
        <begin position="184"/>
        <end position="206"/>
    </location>
</feature>
<evidence type="ECO:0000256" key="7">
    <source>
        <dbReference type="ARBA" id="ARBA00023136"/>
    </source>
</evidence>
<feature type="transmembrane region" description="Helical" evidence="8">
    <location>
        <begin position="81"/>
        <end position="105"/>
    </location>
</feature>
<feature type="transmembrane region" description="Helical" evidence="8">
    <location>
        <begin position="147"/>
        <end position="164"/>
    </location>
</feature>
<feature type="transmembrane region" description="Helical" evidence="8">
    <location>
        <begin position="117"/>
        <end position="135"/>
    </location>
</feature>
<accession>A0A949K061</accession>
<organism evidence="9 10">
    <name type="scientific">Diplocloster agilis</name>
    <dbReference type="NCBI Taxonomy" id="2850323"/>
    <lineage>
        <taxon>Bacteria</taxon>
        <taxon>Bacillati</taxon>
        <taxon>Bacillota</taxon>
        <taxon>Clostridia</taxon>
        <taxon>Lachnospirales</taxon>
        <taxon>Lachnospiraceae</taxon>
        <taxon>Diplocloster</taxon>
    </lineage>
</organism>
<keyword evidence="5 8" id="KW-0812">Transmembrane</keyword>
<gene>
    <name evidence="9" type="ORF">KTH89_14605</name>
</gene>
<feature type="transmembrane region" description="Helical" evidence="8">
    <location>
        <begin position="16"/>
        <end position="36"/>
    </location>
</feature>
<keyword evidence="10" id="KW-1185">Reference proteome</keyword>
<feature type="transmembrane region" description="Helical" evidence="8">
    <location>
        <begin position="271"/>
        <end position="293"/>
    </location>
</feature>
<keyword evidence="7 8" id="KW-0472">Membrane</keyword>
<evidence type="ECO:0000256" key="3">
    <source>
        <dbReference type="ARBA" id="ARBA00022448"/>
    </source>
</evidence>
<dbReference type="NCBIfam" id="TIGR00912">
    <property type="entry name" value="2A0309"/>
    <property type="match status" value="1"/>
</dbReference>
<feature type="transmembrane region" description="Helical" evidence="8">
    <location>
        <begin position="334"/>
        <end position="354"/>
    </location>
</feature>
<keyword evidence="6 8" id="KW-1133">Transmembrane helix</keyword>
<sequence>MFSNNRRISLRQLKRMMVMELIGITGLVIPGITVGAAGRDGVLAMAVGLVFVTLYVLLLCRLGRRIDGEYMQYARKRCGLIGMDIIGAFYLVQLLFSGAFASRLLGEVVRQVLLPDTSVQIIMIVLLVLAVYAAAGGMEGRARMTEILYWLVLGPVIIMLLFTAKDLDFDNLAPIFVSTVPKVAAGGYGVLIFFSILGMMLFVIPFMKRDARIYRTTMHGAVIVGLFNLVFILLVVSAFGVGGTYAKNWPIISLMTIVRTPLNVLGRFDSILIVIWLVSIFTFVNSCIFYSSLVSRQLIGNEKMHIYLIPFAAVILLLASWADNYQSIYQTYMSYMKYIGMPAAIAIPVLLLFLDWMQGRRKEAKE</sequence>
<keyword evidence="3" id="KW-0813">Transport</keyword>
<evidence type="ECO:0000313" key="9">
    <source>
        <dbReference type="EMBL" id="MBU9737774.1"/>
    </source>
</evidence>
<evidence type="ECO:0000256" key="1">
    <source>
        <dbReference type="ARBA" id="ARBA00004141"/>
    </source>
</evidence>
<evidence type="ECO:0000256" key="5">
    <source>
        <dbReference type="ARBA" id="ARBA00022692"/>
    </source>
</evidence>